<comment type="caution">
    <text evidence="1">The sequence shown here is derived from an EMBL/GenBank/DDBJ whole genome shotgun (WGS) entry which is preliminary data.</text>
</comment>
<proteinExistence type="predicted"/>
<dbReference type="EMBL" id="NVVJ01000001">
    <property type="protein sequence ID" value="PCJ28648.1"/>
    <property type="molecule type" value="Genomic_DNA"/>
</dbReference>
<gene>
    <name evidence="1" type="ORF">COA96_00240</name>
</gene>
<dbReference type="Proteomes" id="UP000218327">
    <property type="component" value="Unassembled WGS sequence"/>
</dbReference>
<evidence type="ECO:0000313" key="2">
    <source>
        <dbReference type="Proteomes" id="UP000218327"/>
    </source>
</evidence>
<name>A0A2A5BBW4_9GAMM</name>
<accession>A0A2A5BBW4</accession>
<sequence>MSADFQNSINFFNNPSISISKTYHAFDCLISMACITTADENTCEVGYAENVAMAHNKSFPD</sequence>
<protein>
    <submittedName>
        <fullName evidence="1">Uncharacterized protein</fullName>
    </submittedName>
</protein>
<evidence type="ECO:0000313" key="1">
    <source>
        <dbReference type="EMBL" id="PCJ28648.1"/>
    </source>
</evidence>
<dbReference type="AlphaFoldDB" id="A0A2A5BBW4"/>
<organism evidence="1 2">
    <name type="scientific">SAR86 cluster bacterium</name>
    <dbReference type="NCBI Taxonomy" id="2030880"/>
    <lineage>
        <taxon>Bacteria</taxon>
        <taxon>Pseudomonadati</taxon>
        <taxon>Pseudomonadota</taxon>
        <taxon>Gammaproteobacteria</taxon>
        <taxon>SAR86 cluster</taxon>
    </lineage>
</organism>
<reference evidence="2" key="1">
    <citation type="submission" date="2017-08" db="EMBL/GenBank/DDBJ databases">
        <title>A dynamic microbial community with high functional redundancy inhabits the cold, oxic subseafloor aquifer.</title>
        <authorList>
            <person name="Tully B.J."/>
            <person name="Wheat C.G."/>
            <person name="Glazer B.T."/>
            <person name="Huber J.A."/>
        </authorList>
    </citation>
    <scope>NUCLEOTIDE SEQUENCE [LARGE SCALE GENOMIC DNA]</scope>
</reference>